<keyword evidence="1" id="KW-0472">Membrane</keyword>
<name>A0A1B2HAK4_9PSEU</name>
<dbReference type="AlphaFoldDB" id="A0A1B2HAK4"/>
<dbReference type="RefSeq" id="WP_065913165.1">
    <property type="nucleotide sequence ID" value="NZ_CP016793.1"/>
</dbReference>
<evidence type="ECO:0000313" key="3">
    <source>
        <dbReference type="Proteomes" id="UP000093053"/>
    </source>
</evidence>
<evidence type="ECO:0000313" key="2">
    <source>
        <dbReference type="EMBL" id="ANZ34745.1"/>
    </source>
</evidence>
<dbReference type="STRING" id="1586287.BBK82_00270"/>
<feature type="transmembrane region" description="Helical" evidence="1">
    <location>
        <begin position="113"/>
        <end position="132"/>
    </location>
</feature>
<keyword evidence="3" id="KW-1185">Reference proteome</keyword>
<keyword evidence="1" id="KW-1133">Transmembrane helix</keyword>
<feature type="transmembrane region" description="Helical" evidence="1">
    <location>
        <begin position="70"/>
        <end position="85"/>
    </location>
</feature>
<dbReference type="Proteomes" id="UP000093053">
    <property type="component" value="Chromosome"/>
</dbReference>
<proteinExistence type="predicted"/>
<accession>A0A1B2HAK4</accession>
<sequence>MTSRVVAVVAAVLAVATGLADRFAEPVAVPFGQEPGWLLTVLDTMRVNTPYELYAVVIIAVLVAVWRRDVVVLVASAGLLVYLWWDRPTGQGMAYLSQEEFAEVRGSLGTNGFIAGGVLLAAAASSAIYQFARGGRRSTGS</sequence>
<dbReference type="OrthoDB" id="9928595at2"/>
<evidence type="ECO:0000256" key="1">
    <source>
        <dbReference type="SAM" id="Phobius"/>
    </source>
</evidence>
<gene>
    <name evidence="2" type="ORF">BBK82_00270</name>
</gene>
<keyword evidence="1" id="KW-0812">Transmembrane</keyword>
<dbReference type="EMBL" id="CP016793">
    <property type="protein sequence ID" value="ANZ34745.1"/>
    <property type="molecule type" value="Genomic_DNA"/>
</dbReference>
<feature type="transmembrane region" description="Helical" evidence="1">
    <location>
        <begin position="48"/>
        <end position="65"/>
    </location>
</feature>
<reference evidence="2 3" key="1">
    <citation type="submission" date="2016-07" db="EMBL/GenBank/DDBJ databases">
        <title>Complete genome sequence of the Lentzea guizhouensis DHS C013.</title>
        <authorList>
            <person name="Cao C."/>
        </authorList>
    </citation>
    <scope>NUCLEOTIDE SEQUENCE [LARGE SCALE GENOMIC DNA]</scope>
    <source>
        <strain evidence="2 3">DHS C013</strain>
    </source>
</reference>
<organism evidence="2 3">
    <name type="scientific">Lentzea guizhouensis</name>
    <dbReference type="NCBI Taxonomy" id="1586287"/>
    <lineage>
        <taxon>Bacteria</taxon>
        <taxon>Bacillati</taxon>
        <taxon>Actinomycetota</taxon>
        <taxon>Actinomycetes</taxon>
        <taxon>Pseudonocardiales</taxon>
        <taxon>Pseudonocardiaceae</taxon>
        <taxon>Lentzea</taxon>
    </lineage>
</organism>
<dbReference type="KEGG" id="led:BBK82_00270"/>
<protein>
    <submittedName>
        <fullName evidence="2">Uncharacterized protein</fullName>
    </submittedName>
</protein>